<dbReference type="PANTHER" id="PTHR19256">
    <property type="entry name" value="T-CELL RECEPTOR GAMMA CHAIN"/>
    <property type="match status" value="1"/>
</dbReference>
<keyword evidence="10" id="KW-1185">Reference proteome</keyword>
<comment type="caution">
    <text evidence="9">The sequence shown here is derived from an EMBL/GenBank/DDBJ whole genome shotgun (WGS) entry which is preliminary data.</text>
</comment>
<evidence type="ECO:0000256" key="4">
    <source>
        <dbReference type="ARBA" id="ARBA00023136"/>
    </source>
</evidence>
<dbReference type="InterPro" id="IPR003597">
    <property type="entry name" value="Ig_C1-set"/>
</dbReference>
<dbReference type="InterPro" id="IPR007110">
    <property type="entry name" value="Ig-like_dom"/>
</dbReference>
<sequence length="249" mass="29408">DIVIHWYKQKEGEAPERLLFVSGGKVAIESGFQENRYMTEISSVQKRCVLTIKDVIPDDAATYYCAYWDPHLWSTWIKYFGMGTKLIVSEKRSSPPKNSEILQKKHENQIMYVCFIEKFYPEVIRVTWTEDKKEVTDNVVKGDTWQSTKEDEYSIASWLTVPAESEDKKYYCKYEHEEKTTSLPTQVDSVKTASQEEDCRTVFNRGNLMHFCRLFVTDQLMHRTAYLVYIILLLKSSMYNIIILFFIYR</sequence>
<keyword evidence="4 7" id="KW-0472">Membrane</keyword>
<feature type="domain" description="Ig-like" evidence="8">
    <location>
        <begin position="96"/>
        <end position="188"/>
    </location>
</feature>
<keyword evidence="2 7" id="KW-0812">Transmembrane</keyword>
<dbReference type="Proteomes" id="UP000603627">
    <property type="component" value="Unassembled WGS sequence"/>
</dbReference>
<dbReference type="Pfam" id="PF07686">
    <property type="entry name" value="V-set"/>
    <property type="match status" value="1"/>
</dbReference>
<dbReference type="InterPro" id="IPR013783">
    <property type="entry name" value="Ig-like_fold"/>
</dbReference>
<name>A0A851ZSC9_CALOR</name>
<dbReference type="PANTHER" id="PTHR19256:SF65">
    <property type="entry name" value="T CELL RECEPTOR GAMMA CONSTANT 1-RELATED"/>
    <property type="match status" value="1"/>
</dbReference>
<evidence type="ECO:0000313" key="10">
    <source>
        <dbReference type="Proteomes" id="UP000603627"/>
    </source>
</evidence>
<keyword evidence="3 7" id="KW-1133">Transmembrane helix</keyword>
<feature type="non-terminal residue" evidence="9">
    <location>
        <position position="249"/>
    </location>
</feature>
<comment type="subcellular location">
    <subcellularLocation>
        <location evidence="1">Membrane</location>
    </subcellularLocation>
</comment>
<dbReference type="Gene3D" id="2.60.40.10">
    <property type="entry name" value="Immunoglobulins"/>
    <property type="match status" value="2"/>
</dbReference>
<evidence type="ECO:0000256" key="5">
    <source>
        <dbReference type="ARBA" id="ARBA00023170"/>
    </source>
</evidence>
<evidence type="ECO:0000256" key="1">
    <source>
        <dbReference type="ARBA" id="ARBA00004370"/>
    </source>
</evidence>
<feature type="domain" description="Ig-like" evidence="8">
    <location>
        <begin position="1"/>
        <end position="65"/>
    </location>
</feature>
<dbReference type="PROSITE" id="PS50835">
    <property type="entry name" value="IG_LIKE"/>
    <property type="match status" value="2"/>
</dbReference>
<protein>
    <submittedName>
        <fullName evidence="9">IGK protein</fullName>
    </submittedName>
</protein>
<keyword evidence="5" id="KW-0675">Receptor</keyword>
<evidence type="ECO:0000313" key="9">
    <source>
        <dbReference type="EMBL" id="NXE61829.1"/>
    </source>
</evidence>
<dbReference type="AlphaFoldDB" id="A0A851ZSC9"/>
<dbReference type="SUPFAM" id="SSF48726">
    <property type="entry name" value="Immunoglobulin"/>
    <property type="match status" value="2"/>
</dbReference>
<dbReference type="GO" id="GO:0016020">
    <property type="term" value="C:membrane"/>
    <property type="evidence" value="ECO:0007669"/>
    <property type="project" value="UniProtKB-SubCell"/>
</dbReference>
<evidence type="ECO:0000256" key="2">
    <source>
        <dbReference type="ARBA" id="ARBA00022692"/>
    </source>
</evidence>
<dbReference type="SMART" id="SM00407">
    <property type="entry name" value="IGc1"/>
    <property type="match status" value="1"/>
</dbReference>
<feature type="non-terminal residue" evidence="9">
    <location>
        <position position="1"/>
    </location>
</feature>
<keyword evidence="6" id="KW-0393">Immunoglobulin domain</keyword>
<gene>
    <name evidence="9" type="primary">Igk</name>
    <name evidence="9" type="ORF">CALORN_R14093</name>
</gene>
<proteinExistence type="predicted"/>
<evidence type="ECO:0000259" key="8">
    <source>
        <dbReference type="PROSITE" id="PS50835"/>
    </source>
</evidence>
<dbReference type="InterPro" id="IPR013106">
    <property type="entry name" value="Ig_V-set"/>
</dbReference>
<reference evidence="9" key="1">
    <citation type="submission" date="2019-09" db="EMBL/GenBank/DDBJ databases">
        <title>Bird 10,000 Genomes (B10K) Project - Family phase.</title>
        <authorList>
            <person name="Zhang G."/>
        </authorList>
    </citation>
    <scope>NUCLEOTIDE SEQUENCE</scope>
    <source>
        <strain evidence="9">B10K-DU-015-28</strain>
        <tissue evidence="9">Muscle</tissue>
    </source>
</reference>
<evidence type="ECO:0000256" key="6">
    <source>
        <dbReference type="ARBA" id="ARBA00023319"/>
    </source>
</evidence>
<dbReference type="InterPro" id="IPR036179">
    <property type="entry name" value="Ig-like_dom_sf"/>
</dbReference>
<feature type="transmembrane region" description="Helical" evidence="7">
    <location>
        <begin position="226"/>
        <end position="248"/>
    </location>
</feature>
<dbReference type="InterPro" id="IPR051117">
    <property type="entry name" value="TRG_var/const_region"/>
</dbReference>
<dbReference type="EMBL" id="WBNL01000106">
    <property type="protein sequence ID" value="NXE61829.1"/>
    <property type="molecule type" value="Genomic_DNA"/>
</dbReference>
<evidence type="ECO:0000256" key="3">
    <source>
        <dbReference type="ARBA" id="ARBA00022989"/>
    </source>
</evidence>
<dbReference type="Pfam" id="PF07654">
    <property type="entry name" value="C1-set"/>
    <property type="match status" value="1"/>
</dbReference>
<evidence type="ECO:0000256" key="7">
    <source>
        <dbReference type="SAM" id="Phobius"/>
    </source>
</evidence>
<accession>A0A851ZSC9</accession>
<organism evidence="9 10">
    <name type="scientific">Calcarius ornatus</name>
    <name type="common">Chestnut-collared longspur</name>
    <dbReference type="NCBI Taxonomy" id="198940"/>
    <lineage>
        <taxon>Eukaryota</taxon>
        <taxon>Metazoa</taxon>
        <taxon>Chordata</taxon>
        <taxon>Craniata</taxon>
        <taxon>Vertebrata</taxon>
        <taxon>Euteleostomi</taxon>
        <taxon>Archelosauria</taxon>
        <taxon>Archosauria</taxon>
        <taxon>Dinosauria</taxon>
        <taxon>Saurischia</taxon>
        <taxon>Theropoda</taxon>
        <taxon>Coelurosauria</taxon>
        <taxon>Aves</taxon>
        <taxon>Neognathae</taxon>
        <taxon>Neoaves</taxon>
        <taxon>Telluraves</taxon>
        <taxon>Australaves</taxon>
        <taxon>Passeriformes</taxon>
        <taxon>Passeroidea</taxon>
        <taxon>Fringillidae</taxon>
        <taxon>Emberizinae</taxon>
        <taxon>Emberizini</taxon>
        <taxon>Calcarius</taxon>
    </lineage>
</organism>